<organism evidence="1 2">
    <name type="scientific">Acinetobacter chinensis</name>
    <dbReference type="NCBI Taxonomy" id="2004650"/>
    <lineage>
        <taxon>Bacteria</taxon>
        <taxon>Pseudomonadati</taxon>
        <taxon>Pseudomonadota</taxon>
        <taxon>Gammaproteobacteria</taxon>
        <taxon>Moraxellales</taxon>
        <taxon>Moraxellaceae</taxon>
        <taxon>Acinetobacter</taxon>
    </lineage>
</organism>
<name>A0ABU3WHF8_9GAMM</name>
<dbReference type="Proteomes" id="UP001278188">
    <property type="component" value="Unassembled WGS sequence"/>
</dbReference>
<dbReference type="Gene3D" id="3.40.50.450">
    <property type="match status" value="1"/>
</dbReference>
<gene>
    <name evidence="1" type="ORF">QR674_12680</name>
</gene>
<comment type="caution">
    <text evidence="1">The sequence shown here is derived from an EMBL/GenBank/DDBJ whole genome shotgun (WGS) entry which is preliminary data.</text>
</comment>
<reference evidence="1 2" key="1">
    <citation type="submission" date="2023-06" db="EMBL/GenBank/DDBJ databases">
        <title>Genomic Analysis of Acinetobacter Strains Recovered from South Australian Aquatic Samples provides Insights into the Circulation of Antibiotic Resistance determinants in the Environment.</title>
        <authorList>
            <person name="Tobin L."/>
            <person name="Jarocki V.M."/>
            <person name="Kenyon J."/>
            <person name="Drigo B."/>
            <person name="Donner E."/>
            <person name="Djordjevic S.P."/>
            <person name="Hamidian M."/>
        </authorList>
    </citation>
    <scope>NUCLEOTIDE SEQUENCE [LARGE SCALE GENOMIC DNA]</scope>
    <source>
        <strain evidence="1 2">SAAc652</strain>
    </source>
</reference>
<evidence type="ECO:0008006" key="3">
    <source>
        <dbReference type="Google" id="ProtNLM"/>
    </source>
</evidence>
<proteinExistence type="predicted"/>
<keyword evidence="2" id="KW-1185">Reference proteome</keyword>
<sequence>MNNKVEDIVVEKIETAEKIEKLTCGIIMPIAGMGAEYSADHWIDVMKIIHSAVERAGFIPRIVSESEESTVIHGSIINNIYNDAIVVCDVSNKNANVMFELGMRLAFNKPVVIIKDDKTDYSFDTGNIQHENYRKDLRHNTVEKFINDLSKKIKKTYEASVKPEYQSFLSYFGKFEVAKIENKPIGEGEAIEKLLNKMSVLESKFTSLLQKEEESTTYVSSNRAVNSDTLVVYGPKLKPDQIRGFIDEILGIIGILASIETSIEENRFKVVIKFKHSLSLAERRNYKEIVEKLIDDHSLPF</sequence>
<evidence type="ECO:0000313" key="2">
    <source>
        <dbReference type="Proteomes" id="UP001278188"/>
    </source>
</evidence>
<protein>
    <recommendedName>
        <fullName evidence="3">RNA helicase</fullName>
    </recommendedName>
</protein>
<accession>A0ABU3WHF8</accession>
<dbReference type="EMBL" id="JASVDY010000004">
    <property type="protein sequence ID" value="MDV2469836.1"/>
    <property type="molecule type" value="Genomic_DNA"/>
</dbReference>
<evidence type="ECO:0000313" key="1">
    <source>
        <dbReference type="EMBL" id="MDV2469836.1"/>
    </source>
</evidence>
<dbReference type="RefSeq" id="WP_317084732.1">
    <property type="nucleotide sequence ID" value="NZ_JASVDY010000004.1"/>
</dbReference>